<keyword evidence="2" id="KW-0012">Acyltransferase</keyword>
<proteinExistence type="predicted"/>
<dbReference type="InterPro" id="IPR016181">
    <property type="entry name" value="Acyl_CoA_acyltransferase"/>
</dbReference>
<protein>
    <submittedName>
        <fullName evidence="5">N-acetyltransferase</fullName>
    </submittedName>
</protein>
<dbReference type="Proteomes" id="UP000282184">
    <property type="component" value="Unassembled WGS sequence"/>
</dbReference>
<keyword evidence="1 5" id="KW-0808">Transferase</keyword>
<dbReference type="InterPro" id="IPR000182">
    <property type="entry name" value="GNAT_dom"/>
</dbReference>
<reference evidence="5 6" key="1">
    <citation type="submission" date="2018-12" db="EMBL/GenBank/DDBJ databases">
        <title>Hymenobacter gummosus sp. nov., isolated from a spring.</title>
        <authorList>
            <person name="Nie L."/>
        </authorList>
    </citation>
    <scope>NUCLEOTIDE SEQUENCE [LARGE SCALE GENOMIC DNA]</scope>
    <source>
        <strain evidence="5 6">KCTC 52166</strain>
    </source>
</reference>
<keyword evidence="6" id="KW-1185">Reference proteome</keyword>
<evidence type="ECO:0000256" key="3">
    <source>
        <dbReference type="SAM" id="MobiDB-lite"/>
    </source>
</evidence>
<dbReference type="SUPFAM" id="SSF55729">
    <property type="entry name" value="Acyl-CoA N-acyltransferases (Nat)"/>
    <property type="match status" value="1"/>
</dbReference>
<dbReference type="GO" id="GO:0016747">
    <property type="term" value="F:acyltransferase activity, transferring groups other than amino-acyl groups"/>
    <property type="evidence" value="ECO:0007669"/>
    <property type="project" value="InterPro"/>
</dbReference>
<dbReference type="OrthoDB" id="2352823at2"/>
<dbReference type="EMBL" id="RXOF01000006">
    <property type="protein sequence ID" value="RTQ49604.1"/>
    <property type="molecule type" value="Genomic_DNA"/>
</dbReference>
<gene>
    <name evidence="5" type="ORF">EJV47_12355</name>
</gene>
<feature type="compositionally biased region" description="Low complexity" evidence="3">
    <location>
        <begin position="1"/>
        <end position="14"/>
    </location>
</feature>
<dbReference type="PANTHER" id="PTHR43877">
    <property type="entry name" value="AMINOALKYLPHOSPHONATE N-ACETYLTRANSFERASE-RELATED-RELATED"/>
    <property type="match status" value="1"/>
</dbReference>
<feature type="domain" description="N-acetyltransferase" evidence="4">
    <location>
        <begin position="18"/>
        <end position="162"/>
    </location>
</feature>
<dbReference type="Pfam" id="PF13673">
    <property type="entry name" value="Acetyltransf_10"/>
    <property type="match status" value="1"/>
</dbReference>
<dbReference type="CDD" id="cd04301">
    <property type="entry name" value="NAT_SF"/>
    <property type="match status" value="1"/>
</dbReference>
<evidence type="ECO:0000256" key="1">
    <source>
        <dbReference type="ARBA" id="ARBA00022679"/>
    </source>
</evidence>
<accession>A0A3S0H4Y2</accession>
<organism evidence="5 6">
    <name type="scientific">Hymenobacter gummosus</name>
    <dbReference type="NCBI Taxonomy" id="1776032"/>
    <lineage>
        <taxon>Bacteria</taxon>
        <taxon>Pseudomonadati</taxon>
        <taxon>Bacteroidota</taxon>
        <taxon>Cytophagia</taxon>
        <taxon>Cytophagales</taxon>
        <taxon>Hymenobacteraceae</taxon>
        <taxon>Hymenobacter</taxon>
    </lineage>
</organism>
<name>A0A3S0H4Y2_9BACT</name>
<evidence type="ECO:0000259" key="4">
    <source>
        <dbReference type="PROSITE" id="PS51186"/>
    </source>
</evidence>
<dbReference type="Gene3D" id="3.40.630.30">
    <property type="match status" value="1"/>
</dbReference>
<comment type="caution">
    <text evidence="5">The sequence shown here is derived from an EMBL/GenBank/DDBJ whole genome shotgun (WGS) entry which is preliminary data.</text>
</comment>
<evidence type="ECO:0000256" key="2">
    <source>
        <dbReference type="ARBA" id="ARBA00023315"/>
    </source>
</evidence>
<evidence type="ECO:0000313" key="5">
    <source>
        <dbReference type="EMBL" id="RTQ49604.1"/>
    </source>
</evidence>
<sequence>MRNCLSPVTVVTTQPPSPVEPPRSPADWAAYYLLRYRVLRQPWQQPPGSERAPDDEAPTTIHALWRAPSGAVGGVARLSPGSSPGQAQVRYMAVEPTWQGHGVGRQLLQYLEAAARQQGYAEIILHAREAAVGFYQRLGYRVVEPSHTLFGVIHHFLMQKTL</sequence>
<dbReference type="AlphaFoldDB" id="A0A3S0H4Y2"/>
<dbReference type="PROSITE" id="PS51186">
    <property type="entry name" value="GNAT"/>
    <property type="match status" value="1"/>
</dbReference>
<feature type="region of interest" description="Disordered" evidence="3">
    <location>
        <begin position="1"/>
        <end position="22"/>
    </location>
</feature>
<evidence type="ECO:0000313" key="6">
    <source>
        <dbReference type="Proteomes" id="UP000282184"/>
    </source>
</evidence>
<dbReference type="InterPro" id="IPR050832">
    <property type="entry name" value="Bact_Acetyltransf"/>
</dbReference>